<protein>
    <submittedName>
        <fullName evidence="1">Uncharacterized protein</fullName>
    </submittedName>
</protein>
<accession>A0ACC0WEU5</accession>
<gene>
    <name evidence="1" type="ORF">PsorP6_013076</name>
</gene>
<reference evidence="1 2" key="1">
    <citation type="journal article" date="2022" name="bioRxiv">
        <title>The genome of the oomycete Peronosclerospora sorghi, a cosmopolitan pathogen of maize and sorghum, is inflated with dispersed pseudogenes.</title>
        <authorList>
            <person name="Fletcher K."/>
            <person name="Martin F."/>
            <person name="Isakeit T."/>
            <person name="Cavanaugh K."/>
            <person name="Magill C."/>
            <person name="Michelmore R."/>
        </authorList>
    </citation>
    <scope>NUCLEOTIDE SEQUENCE [LARGE SCALE GENOMIC DNA]</scope>
    <source>
        <strain evidence="1">P6</strain>
    </source>
</reference>
<sequence>MDRHEVSRQRKKANAMAHAKERATKQSSENQENMLSRLLVRLSVIAVIVALSALTLAMQQQNVSNPIPSHASNTMEQAKSEVDDDRRPETGTRPMVEVLAKYPHDPAAFTQGLLMIHDGDEKFLIESTGLYGRSSLRYVDIESGNVLKQYNFPEKFFGEGVTLGPKNDLVMLTWKSKTGFIFKVDKTMDGKVKGFASKSEFAFETVTGEGWGITYDGEDLIVSDGSSSLIFWDPLTMKEKRRVDVKSNAGKQSTARINELEHANGFIYANVWYQPYILKIDPKTGAVITSYDLSELIVDVGADMSAGAVLNGIAYDSAEDVFYVTGKLWHSVYKGLEISAVPSMGDTSITEVPLHTTSPTFRVLSVIRYSSFGSRRNSTLSSSTKFTS</sequence>
<name>A0ACC0WEU5_9STRA</name>
<dbReference type="EMBL" id="CM047592">
    <property type="protein sequence ID" value="KAI9917272.1"/>
    <property type="molecule type" value="Genomic_DNA"/>
</dbReference>
<evidence type="ECO:0000313" key="2">
    <source>
        <dbReference type="Proteomes" id="UP001163321"/>
    </source>
</evidence>
<organism evidence="1 2">
    <name type="scientific">Peronosclerospora sorghi</name>
    <dbReference type="NCBI Taxonomy" id="230839"/>
    <lineage>
        <taxon>Eukaryota</taxon>
        <taxon>Sar</taxon>
        <taxon>Stramenopiles</taxon>
        <taxon>Oomycota</taxon>
        <taxon>Peronosporomycetes</taxon>
        <taxon>Peronosporales</taxon>
        <taxon>Peronosporaceae</taxon>
        <taxon>Peronosclerospora</taxon>
    </lineage>
</organism>
<proteinExistence type="predicted"/>
<keyword evidence="2" id="KW-1185">Reference proteome</keyword>
<evidence type="ECO:0000313" key="1">
    <source>
        <dbReference type="EMBL" id="KAI9917272.1"/>
    </source>
</evidence>
<comment type="caution">
    <text evidence="1">The sequence shown here is derived from an EMBL/GenBank/DDBJ whole genome shotgun (WGS) entry which is preliminary data.</text>
</comment>
<dbReference type="Proteomes" id="UP001163321">
    <property type="component" value="Chromosome 13"/>
</dbReference>